<evidence type="ECO:0008006" key="8">
    <source>
        <dbReference type="Google" id="ProtNLM"/>
    </source>
</evidence>
<dbReference type="PROSITE" id="PS50173">
    <property type="entry name" value="UMUC"/>
    <property type="match status" value="1"/>
</dbReference>
<dbReference type="Gene3D" id="3.30.70.270">
    <property type="match status" value="1"/>
</dbReference>
<accession>A0AAD9I910</accession>
<evidence type="ECO:0000313" key="6">
    <source>
        <dbReference type="EMBL" id="KAK2072864.1"/>
    </source>
</evidence>
<gene>
    <name evidence="6" type="ORF">P8C59_007193</name>
</gene>
<dbReference type="GO" id="GO:0070987">
    <property type="term" value="P:error-free translesion synthesis"/>
    <property type="evidence" value="ECO:0007669"/>
    <property type="project" value="TreeGrafter"/>
</dbReference>
<dbReference type="InterPro" id="IPR043128">
    <property type="entry name" value="Rev_trsase/Diguanyl_cyclase"/>
</dbReference>
<feature type="domain" description="UmuC" evidence="5">
    <location>
        <begin position="299"/>
        <end position="373"/>
    </location>
</feature>
<dbReference type="Proteomes" id="UP001217918">
    <property type="component" value="Unassembled WGS sequence"/>
</dbReference>
<organism evidence="6 7">
    <name type="scientific">Phyllachora maydis</name>
    <dbReference type="NCBI Taxonomy" id="1825666"/>
    <lineage>
        <taxon>Eukaryota</taxon>
        <taxon>Fungi</taxon>
        <taxon>Dikarya</taxon>
        <taxon>Ascomycota</taxon>
        <taxon>Pezizomycotina</taxon>
        <taxon>Sordariomycetes</taxon>
        <taxon>Sordariomycetidae</taxon>
        <taxon>Phyllachorales</taxon>
        <taxon>Phyllachoraceae</taxon>
        <taxon>Phyllachora</taxon>
    </lineage>
</organism>
<dbReference type="PROSITE" id="PS50172">
    <property type="entry name" value="BRCT"/>
    <property type="match status" value="1"/>
</dbReference>
<evidence type="ECO:0000256" key="1">
    <source>
        <dbReference type="ARBA" id="ARBA00004173"/>
    </source>
</evidence>
<dbReference type="PANTHER" id="PTHR45990">
    <property type="entry name" value="DNA REPAIR PROTEIN REV1"/>
    <property type="match status" value="1"/>
</dbReference>
<dbReference type="GO" id="GO:0017125">
    <property type="term" value="F:deoxycytidyl transferase activity"/>
    <property type="evidence" value="ECO:0007669"/>
    <property type="project" value="TreeGrafter"/>
</dbReference>
<dbReference type="GO" id="GO:0003887">
    <property type="term" value="F:DNA-directed DNA polymerase activity"/>
    <property type="evidence" value="ECO:0007669"/>
    <property type="project" value="TreeGrafter"/>
</dbReference>
<dbReference type="GO" id="GO:0005634">
    <property type="term" value="C:nucleus"/>
    <property type="evidence" value="ECO:0007669"/>
    <property type="project" value="TreeGrafter"/>
</dbReference>
<dbReference type="SUPFAM" id="SSF52113">
    <property type="entry name" value="BRCT domain"/>
    <property type="match status" value="1"/>
</dbReference>
<name>A0AAD9I910_9PEZI</name>
<dbReference type="InterPro" id="IPR001357">
    <property type="entry name" value="BRCT_dom"/>
</dbReference>
<dbReference type="SMART" id="SM00292">
    <property type="entry name" value="BRCT"/>
    <property type="match status" value="1"/>
</dbReference>
<dbReference type="AlphaFoldDB" id="A0AAD9I910"/>
<comment type="subcellular location">
    <subcellularLocation>
        <location evidence="1">Mitochondrion</location>
    </subcellularLocation>
</comment>
<dbReference type="SUPFAM" id="SSF56672">
    <property type="entry name" value="DNA/RNA polymerases"/>
    <property type="match status" value="1"/>
</dbReference>
<evidence type="ECO:0000256" key="3">
    <source>
        <dbReference type="SAM" id="MobiDB-lite"/>
    </source>
</evidence>
<proteinExistence type="predicted"/>
<reference evidence="6" key="1">
    <citation type="journal article" date="2023" name="Mol. Plant Microbe Interact.">
        <title>Elucidating the Obligate Nature and Biological Capacity of an Invasive Fungal Corn Pathogen.</title>
        <authorList>
            <person name="MacCready J.S."/>
            <person name="Roggenkamp E.M."/>
            <person name="Gdanetz K."/>
            <person name="Chilvers M.I."/>
        </authorList>
    </citation>
    <scope>NUCLEOTIDE SEQUENCE</scope>
    <source>
        <strain evidence="6">PM02</strain>
    </source>
</reference>
<keyword evidence="7" id="KW-1185">Reference proteome</keyword>
<sequence length="373" mass="41323">MGSRLEKGSASVRKRIEAHDFTDEAGEEYEGSAFGGFNDYFRRKKIKLQNRDAELRAASLGPDGSAPPPPQIFRGVVAHVSGYTQPPLHVLHRDLVRHGAGFLQYLDSKTMATHIIASAMPPKKSVDFHRYRVVKPAWVTDSIQAGRLLPWSDYRLLDEGPRQKTLGLDGHGNVFSQAFQKSPAGYQEQIGTSFYTSQLQRSAGQTSSAQAEAAAAMDGPSKQTAMTSEEHNAKLLEDPRLRKSSTANPDFLKQYYSESRLHHLSTWRAELKAKMQKLAADKGARARNVRRKPGSRRYIMHVDFDSFFCAVSLLKHARPECAARPAVVAHSAGDGSEIASCNYPARAFGVRNGMWMKRALELCPELKVLPASV</sequence>
<dbReference type="GO" id="GO:0005739">
    <property type="term" value="C:mitochondrion"/>
    <property type="evidence" value="ECO:0007669"/>
    <property type="project" value="UniProtKB-SubCell"/>
</dbReference>
<dbReference type="GO" id="GO:0006281">
    <property type="term" value="P:DNA repair"/>
    <property type="evidence" value="ECO:0007669"/>
    <property type="project" value="InterPro"/>
</dbReference>
<comment type="caution">
    <text evidence="6">The sequence shown here is derived from an EMBL/GenBank/DDBJ whole genome shotgun (WGS) entry which is preliminary data.</text>
</comment>
<feature type="region of interest" description="Disordered" evidence="3">
    <location>
        <begin position="201"/>
        <end position="245"/>
    </location>
</feature>
<dbReference type="FunFam" id="3.40.50.10190:FF:000011">
    <property type="entry name" value="DNA repair protein REV1"/>
    <property type="match status" value="1"/>
</dbReference>
<dbReference type="Pfam" id="PF00817">
    <property type="entry name" value="IMS"/>
    <property type="match status" value="1"/>
</dbReference>
<dbReference type="PANTHER" id="PTHR45990:SF1">
    <property type="entry name" value="DNA REPAIR PROTEIN REV1"/>
    <property type="match status" value="1"/>
</dbReference>
<evidence type="ECO:0000313" key="7">
    <source>
        <dbReference type="Proteomes" id="UP001217918"/>
    </source>
</evidence>
<dbReference type="Gene3D" id="6.10.250.1490">
    <property type="match status" value="1"/>
</dbReference>
<dbReference type="InterPro" id="IPR036420">
    <property type="entry name" value="BRCT_dom_sf"/>
</dbReference>
<dbReference type="GO" id="GO:0042276">
    <property type="term" value="P:error-prone translesion synthesis"/>
    <property type="evidence" value="ECO:0007669"/>
    <property type="project" value="TreeGrafter"/>
</dbReference>
<dbReference type="EMBL" id="JAQQPM010000006">
    <property type="protein sequence ID" value="KAK2072864.1"/>
    <property type="molecule type" value="Genomic_DNA"/>
</dbReference>
<dbReference type="InterPro" id="IPR001126">
    <property type="entry name" value="UmuC"/>
</dbReference>
<keyword evidence="2" id="KW-0496">Mitochondrion</keyword>
<dbReference type="CDD" id="cd17719">
    <property type="entry name" value="BRCT_Rev1"/>
    <property type="match status" value="1"/>
</dbReference>
<feature type="compositionally biased region" description="Basic and acidic residues" evidence="3">
    <location>
        <begin position="228"/>
        <end position="241"/>
    </location>
</feature>
<evidence type="ECO:0000259" key="5">
    <source>
        <dbReference type="PROSITE" id="PS50173"/>
    </source>
</evidence>
<feature type="compositionally biased region" description="Low complexity" evidence="3">
    <location>
        <begin position="202"/>
        <end position="216"/>
    </location>
</feature>
<dbReference type="Gene3D" id="3.40.50.10190">
    <property type="entry name" value="BRCT domain"/>
    <property type="match status" value="1"/>
</dbReference>
<protein>
    <recommendedName>
        <fullName evidence="8">DNA repair protein REV1</fullName>
    </recommendedName>
</protein>
<evidence type="ECO:0000256" key="2">
    <source>
        <dbReference type="ARBA" id="ARBA00023128"/>
    </source>
</evidence>
<feature type="domain" description="BRCT" evidence="4">
    <location>
        <begin position="68"/>
        <end position="156"/>
    </location>
</feature>
<dbReference type="InterPro" id="IPR043502">
    <property type="entry name" value="DNA/RNA_pol_sf"/>
</dbReference>
<evidence type="ECO:0000259" key="4">
    <source>
        <dbReference type="PROSITE" id="PS50172"/>
    </source>
</evidence>
<dbReference type="Gene3D" id="3.40.1170.60">
    <property type="match status" value="1"/>
</dbReference>